<dbReference type="EMBL" id="QJKJ01008319">
    <property type="protein sequence ID" value="RDX80115.1"/>
    <property type="molecule type" value="Genomic_DNA"/>
</dbReference>
<dbReference type="AlphaFoldDB" id="A0A371FP44"/>
<keyword evidence="2" id="KW-1185">Reference proteome</keyword>
<organism evidence="1 2">
    <name type="scientific">Mucuna pruriens</name>
    <name type="common">Velvet bean</name>
    <name type="synonym">Dolichos pruriens</name>
    <dbReference type="NCBI Taxonomy" id="157652"/>
    <lineage>
        <taxon>Eukaryota</taxon>
        <taxon>Viridiplantae</taxon>
        <taxon>Streptophyta</taxon>
        <taxon>Embryophyta</taxon>
        <taxon>Tracheophyta</taxon>
        <taxon>Spermatophyta</taxon>
        <taxon>Magnoliopsida</taxon>
        <taxon>eudicotyledons</taxon>
        <taxon>Gunneridae</taxon>
        <taxon>Pentapetalae</taxon>
        <taxon>rosids</taxon>
        <taxon>fabids</taxon>
        <taxon>Fabales</taxon>
        <taxon>Fabaceae</taxon>
        <taxon>Papilionoideae</taxon>
        <taxon>50 kb inversion clade</taxon>
        <taxon>NPAAA clade</taxon>
        <taxon>indigoferoid/millettioid clade</taxon>
        <taxon>Phaseoleae</taxon>
        <taxon>Mucuna</taxon>
    </lineage>
</organism>
<evidence type="ECO:0000313" key="1">
    <source>
        <dbReference type="EMBL" id="RDX80115.1"/>
    </source>
</evidence>
<sequence length="79" mass="9132">MVLREQLEALKVAARRNEPPPPLMFWGQPFNNVVVPPQFKELMVDSFDGSQDPQVHLQAFQTQVYISGEDDLINYKLYP</sequence>
<accession>A0A371FP44</accession>
<feature type="non-terminal residue" evidence="1">
    <location>
        <position position="1"/>
    </location>
</feature>
<dbReference type="Proteomes" id="UP000257109">
    <property type="component" value="Unassembled WGS sequence"/>
</dbReference>
<gene>
    <name evidence="1" type="ORF">CR513_39367</name>
</gene>
<dbReference type="OrthoDB" id="1835696at2759"/>
<proteinExistence type="predicted"/>
<reference evidence="1" key="1">
    <citation type="submission" date="2018-05" db="EMBL/GenBank/DDBJ databases">
        <title>Draft genome of Mucuna pruriens seed.</title>
        <authorList>
            <person name="Nnadi N.E."/>
            <person name="Vos R."/>
            <person name="Hasami M.H."/>
            <person name="Devisetty U.K."/>
            <person name="Aguiy J.C."/>
        </authorList>
    </citation>
    <scope>NUCLEOTIDE SEQUENCE [LARGE SCALE GENOMIC DNA]</scope>
    <source>
        <strain evidence="1">JCA_2017</strain>
    </source>
</reference>
<name>A0A371FP44_MUCPR</name>
<evidence type="ECO:0000313" key="2">
    <source>
        <dbReference type="Proteomes" id="UP000257109"/>
    </source>
</evidence>
<protein>
    <submittedName>
        <fullName evidence="1">Uncharacterized protein</fullName>
    </submittedName>
</protein>
<comment type="caution">
    <text evidence="1">The sequence shown here is derived from an EMBL/GenBank/DDBJ whole genome shotgun (WGS) entry which is preliminary data.</text>
</comment>